<dbReference type="EMBL" id="CAKXAJ010025590">
    <property type="protein sequence ID" value="CAH2241842.1"/>
    <property type="molecule type" value="Genomic_DNA"/>
</dbReference>
<evidence type="ECO:0000313" key="2">
    <source>
        <dbReference type="Proteomes" id="UP000838756"/>
    </source>
</evidence>
<keyword evidence="2" id="KW-1185">Reference proteome</keyword>
<proteinExistence type="predicted"/>
<dbReference type="AlphaFoldDB" id="A0A8S4RUT8"/>
<dbReference type="Proteomes" id="UP000838756">
    <property type="component" value="Unassembled WGS sequence"/>
</dbReference>
<protein>
    <submittedName>
        <fullName evidence="1">Jg16232 protein</fullName>
    </submittedName>
</protein>
<comment type="caution">
    <text evidence="1">The sequence shown here is derived from an EMBL/GenBank/DDBJ whole genome shotgun (WGS) entry which is preliminary data.</text>
</comment>
<sequence>MMGKVGGRRGVGRKKKFWLRNIREWTGIASAAELFRRAKNTQEFTKLTANLRQSERHCKKKKTAVLLGVSTSPDELCNKSSTANKNVGSLVVVIRKVR</sequence>
<accession>A0A8S4RUT8</accession>
<name>A0A8S4RUT8_9NEOP</name>
<organism evidence="1 2">
    <name type="scientific">Pararge aegeria aegeria</name>
    <dbReference type="NCBI Taxonomy" id="348720"/>
    <lineage>
        <taxon>Eukaryota</taxon>
        <taxon>Metazoa</taxon>
        <taxon>Ecdysozoa</taxon>
        <taxon>Arthropoda</taxon>
        <taxon>Hexapoda</taxon>
        <taxon>Insecta</taxon>
        <taxon>Pterygota</taxon>
        <taxon>Neoptera</taxon>
        <taxon>Endopterygota</taxon>
        <taxon>Lepidoptera</taxon>
        <taxon>Glossata</taxon>
        <taxon>Ditrysia</taxon>
        <taxon>Papilionoidea</taxon>
        <taxon>Nymphalidae</taxon>
        <taxon>Satyrinae</taxon>
        <taxon>Satyrini</taxon>
        <taxon>Parargina</taxon>
        <taxon>Pararge</taxon>
    </lineage>
</organism>
<dbReference type="OrthoDB" id="425681at2759"/>
<evidence type="ECO:0000313" key="1">
    <source>
        <dbReference type="EMBL" id="CAH2241842.1"/>
    </source>
</evidence>
<gene>
    <name evidence="1" type="primary">jg16232</name>
    <name evidence="1" type="ORF">PAEG_LOCUS18230</name>
</gene>
<reference evidence="1" key="1">
    <citation type="submission" date="2022-03" db="EMBL/GenBank/DDBJ databases">
        <authorList>
            <person name="Lindestad O."/>
        </authorList>
    </citation>
    <scope>NUCLEOTIDE SEQUENCE</scope>
</reference>